<dbReference type="Pfam" id="PF06029">
    <property type="entry name" value="AlkA_N"/>
    <property type="match status" value="1"/>
</dbReference>
<keyword evidence="7" id="KW-1185">Reference proteome</keyword>
<dbReference type="Gene3D" id="1.10.1670.10">
    <property type="entry name" value="Helix-hairpin-Helix base-excision DNA repair enzymes (C-terminal)"/>
    <property type="match status" value="1"/>
</dbReference>
<dbReference type="SMART" id="SM00478">
    <property type="entry name" value="ENDO3c"/>
    <property type="match status" value="1"/>
</dbReference>
<sequence length="309" mass="35272">MQQFTIRPKAPFDFERMTRRLQGVSHEMFRYEADALVRTLRVGGKVYLIAIRSTGSVEEPEVQVTVRNEASREEAGLIESRVRDILTADVDLQAFYNHVSQDPVLLKLTKAHYGLRFILEADLFECMVKTVIGQQVNLTFASTLNRRLIEAASKPLEHEGELYPVFPSAEQVAALSYEQLRENQFSQRKAEYVIDFARAVASGSLDLEELRSLESDQIMERFIKLRGIGRWTVECFLLFGLGRPNLLPAADIGLRNAVRKGYGLEEQPGEGYVRELGRAWAPWESYVTFYLWESLNQKEPLPSPLTNPL</sequence>
<dbReference type="SUPFAM" id="SSF48150">
    <property type="entry name" value="DNA-glycosylase"/>
    <property type="match status" value="1"/>
</dbReference>
<evidence type="ECO:0000256" key="4">
    <source>
        <dbReference type="ARBA" id="ARBA00023204"/>
    </source>
</evidence>
<comment type="catalytic activity">
    <reaction evidence="1">
        <text>Hydrolysis of alkylated DNA, releasing 3-methyladenine, 3-methylguanine, 7-methylguanine and 7-methyladenine.</text>
        <dbReference type="EC" id="3.2.2.21"/>
    </reaction>
</comment>
<dbReference type="InterPro" id="IPR011257">
    <property type="entry name" value="DNA_glycosylase"/>
</dbReference>
<evidence type="ECO:0000256" key="3">
    <source>
        <dbReference type="ARBA" id="ARBA00022763"/>
    </source>
</evidence>
<dbReference type="InterPro" id="IPR003265">
    <property type="entry name" value="HhH-GPD_domain"/>
</dbReference>
<dbReference type="Gene3D" id="1.10.340.30">
    <property type="entry name" value="Hypothetical protein, domain 2"/>
    <property type="match status" value="1"/>
</dbReference>
<dbReference type="EC" id="3.2.2.21" evidence="2"/>
<evidence type="ECO:0000259" key="5">
    <source>
        <dbReference type="SMART" id="SM00478"/>
    </source>
</evidence>
<dbReference type="Proteomes" id="UP001597541">
    <property type="component" value="Unassembled WGS sequence"/>
</dbReference>
<proteinExistence type="predicted"/>
<dbReference type="InterPro" id="IPR037046">
    <property type="entry name" value="AlkA_N_sf"/>
</dbReference>
<dbReference type="EMBL" id="JBHUME010000005">
    <property type="protein sequence ID" value="MFD2612151.1"/>
    <property type="molecule type" value="Genomic_DNA"/>
</dbReference>
<organism evidence="6 7">
    <name type="scientific">Paenibacillus gansuensis</name>
    <dbReference type="NCBI Taxonomy" id="306542"/>
    <lineage>
        <taxon>Bacteria</taxon>
        <taxon>Bacillati</taxon>
        <taxon>Bacillota</taxon>
        <taxon>Bacilli</taxon>
        <taxon>Bacillales</taxon>
        <taxon>Paenibacillaceae</taxon>
        <taxon>Paenibacillus</taxon>
    </lineage>
</organism>
<gene>
    <name evidence="6" type="ORF">ACFSUF_06875</name>
</gene>
<feature type="domain" description="HhH-GPD" evidence="5">
    <location>
        <begin position="132"/>
        <end position="299"/>
    </location>
</feature>
<dbReference type="PANTHER" id="PTHR43003:SF5">
    <property type="entry name" value="DNA-3-METHYLADENINE GLYCOSYLASE"/>
    <property type="match status" value="1"/>
</dbReference>
<keyword evidence="4" id="KW-0234">DNA repair</keyword>
<comment type="caution">
    <text evidence="6">The sequence shown here is derived from an EMBL/GenBank/DDBJ whole genome shotgun (WGS) entry which is preliminary data.</text>
</comment>
<dbReference type="PANTHER" id="PTHR43003">
    <property type="entry name" value="DNA-3-METHYLADENINE GLYCOSYLASE"/>
    <property type="match status" value="1"/>
</dbReference>
<name>A0ABW5PBB8_9BACL</name>
<dbReference type="CDD" id="cd00056">
    <property type="entry name" value="ENDO3c"/>
    <property type="match status" value="1"/>
</dbReference>
<evidence type="ECO:0000256" key="2">
    <source>
        <dbReference type="ARBA" id="ARBA00012000"/>
    </source>
</evidence>
<protein>
    <recommendedName>
        <fullName evidence="2">DNA-3-methyladenine glycosylase II</fullName>
        <ecNumber evidence="2">3.2.2.21</ecNumber>
    </recommendedName>
</protein>
<accession>A0ABW5PBB8</accession>
<evidence type="ECO:0000256" key="1">
    <source>
        <dbReference type="ARBA" id="ARBA00000086"/>
    </source>
</evidence>
<dbReference type="InterPro" id="IPR010316">
    <property type="entry name" value="AlkA_N"/>
</dbReference>
<dbReference type="Gene3D" id="3.30.310.20">
    <property type="entry name" value="DNA-3-methyladenine glycosylase AlkA, N-terminal domain"/>
    <property type="match status" value="1"/>
</dbReference>
<keyword evidence="3" id="KW-0227">DNA damage</keyword>
<evidence type="ECO:0000313" key="6">
    <source>
        <dbReference type="EMBL" id="MFD2612151.1"/>
    </source>
</evidence>
<evidence type="ECO:0000313" key="7">
    <source>
        <dbReference type="Proteomes" id="UP001597541"/>
    </source>
</evidence>
<dbReference type="RefSeq" id="WP_377601417.1">
    <property type="nucleotide sequence ID" value="NZ_JBHUME010000005.1"/>
</dbReference>
<dbReference type="InterPro" id="IPR051912">
    <property type="entry name" value="Alkylbase_DNA_Glycosylase/TA"/>
</dbReference>
<reference evidence="7" key="1">
    <citation type="journal article" date="2019" name="Int. J. Syst. Evol. Microbiol.">
        <title>The Global Catalogue of Microorganisms (GCM) 10K type strain sequencing project: providing services to taxonomists for standard genome sequencing and annotation.</title>
        <authorList>
            <consortium name="The Broad Institute Genomics Platform"/>
            <consortium name="The Broad Institute Genome Sequencing Center for Infectious Disease"/>
            <person name="Wu L."/>
            <person name="Ma J."/>
        </authorList>
    </citation>
    <scope>NUCLEOTIDE SEQUENCE [LARGE SCALE GENOMIC DNA]</scope>
    <source>
        <strain evidence="7">KCTC 3950</strain>
    </source>
</reference>
<dbReference type="Pfam" id="PF00730">
    <property type="entry name" value="HhH-GPD"/>
    <property type="match status" value="1"/>
</dbReference>
<dbReference type="InterPro" id="IPR023170">
    <property type="entry name" value="HhH_base_excis_C"/>
</dbReference>